<dbReference type="PANTHER" id="PTHR14389:SF3">
    <property type="entry name" value="PROTEIN FAM111A-LIKE"/>
    <property type="match status" value="1"/>
</dbReference>
<dbReference type="GeneID" id="111122576"/>
<protein>
    <submittedName>
        <fullName evidence="2">Uncharacterized protein LOC111122576</fullName>
    </submittedName>
</protein>
<name>A0A8B8CW25_CRAVI</name>
<dbReference type="Proteomes" id="UP000694844">
    <property type="component" value="Chromosome 3"/>
</dbReference>
<gene>
    <name evidence="2" type="primary">LOC111122576</name>
</gene>
<evidence type="ECO:0000313" key="1">
    <source>
        <dbReference type="Proteomes" id="UP000694844"/>
    </source>
</evidence>
<organism evidence="1 2">
    <name type="scientific">Crassostrea virginica</name>
    <name type="common">Eastern oyster</name>
    <dbReference type="NCBI Taxonomy" id="6565"/>
    <lineage>
        <taxon>Eukaryota</taxon>
        <taxon>Metazoa</taxon>
        <taxon>Spiralia</taxon>
        <taxon>Lophotrochozoa</taxon>
        <taxon>Mollusca</taxon>
        <taxon>Bivalvia</taxon>
        <taxon>Autobranchia</taxon>
        <taxon>Pteriomorphia</taxon>
        <taxon>Ostreida</taxon>
        <taxon>Ostreoidea</taxon>
        <taxon>Ostreidae</taxon>
        <taxon>Crassostrea</taxon>
    </lineage>
</organism>
<dbReference type="SUPFAM" id="SSF50494">
    <property type="entry name" value="Trypsin-like serine proteases"/>
    <property type="match status" value="1"/>
</dbReference>
<proteinExistence type="predicted"/>
<dbReference type="OrthoDB" id="6162130at2759"/>
<dbReference type="AlphaFoldDB" id="A0A8B8CW25"/>
<accession>A0A8B8CW25</accession>
<dbReference type="KEGG" id="cvn:111122576"/>
<dbReference type="PANTHER" id="PTHR14389">
    <property type="entry name" value="SI:CH1073-475A24.1"/>
    <property type="match status" value="1"/>
</dbReference>
<keyword evidence="1" id="KW-1185">Reference proteome</keyword>
<evidence type="ECO:0000313" key="2">
    <source>
        <dbReference type="RefSeq" id="XP_022320072.1"/>
    </source>
</evidence>
<dbReference type="RefSeq" id="XP_022320072.1">
    <property type="nucleotide sequence ID" value="XM_022464364.1"/>
</dbReference>
<reference evidence="2" key="1">
    <citation type="submission" date="2025-08" db="UniProtKB">
        <authorList>
            <consortium name="RefSeq"/>
        </authorList>
    </citation>
    <scope>IDENTIFICATION</scope>
    <source>
        <tissue evidence="2">Whole sample</tissue>
    </source>
</reference>
<dbReference type="InterPro" id="IPR009003">
    <property type="entry name" value="Peptidase_S1_PA"/>
</dbReference>
<sequence>MMSEKVAIPVSFIEDICYKYSNSICQISIVEGHRETQITGFLVGRDLVMSVYHVFHEILECSAKRAKTYAIFGFKGNSLTVGLKQYYFYDSPAYINAELDIIILQLKPDYGLPNGCTLLRERPSPYQKITFVGHPNGEPQKMALECPILSPDHRIVMESYDYFHRQNAQGGFDGVRDPNSVLVQSGIGNGAAGSPGIVPTEHTAVACMLTTGYPTFRSQLAPQDSNHTFEKAVTMHSLYKYLKNDNPRLCFSIF</sequence>